<dbReference type="InterPro" id="IPR025682">
    <property type="entry name" value="CpXC_dom"/>
</dbReference>
<accession>A0ABW9GW17</accession>
<evidence type="ECO:0000313" key="2">
    <source>
        <dbReference type="EMBL" id="MFM9412903.1"/>
    </source>
</evidence>
<keyword evidence="3" id="KW-1185">Reference proteome</keyword>
<organism evidence="2 3">
    <name type="scientific">Peptococcus simiae</name>
    <dbReference type="NCBI Taxonomy" id="1643805"/>
    <lineage>
        <taxon>Bacteria</taxon>
        <taxon>Bacillati</taxon>
        <taxon>Bacillota</taxon>
        <taxon>Clostridia</taxon>
        <taxon>Eubacteriales</taxon>
        <taxon>Peptococcaceae</taxon>
        <taxon>Peptococcus</taxon>
    </lineage>
</organism>
<comment type="caution">
    <text evidence="2">The sequence shown here is derived from an EMBL/GenBank/DDBJ whole genome shotgun (WGS) entry which is preliminary data.</text>
</comment>
<gene>
    <name evidence="2" type="ORF">ACKQTC_00740</name>
</gene>
<dbReference type="EMBL" id="JBJUVG010000001">
    <property type="protein sequence ID" value="MFM9412903.1"/>
    <property type="molecule type" value="Genomic_DNA"/>
</dbReference>
<dbReference type="Proteomes" id="UP001631949">
    <property type="component" value="Unassembled WGS sequence"/>
</dbReference>
<sequence>MTESTIRGECPLCRAEMTLERPELVEAEEDKALKEAILSGRFFKAHCPSCDKDFIAATPLLYYDRRRTAIIQLVPGYTGTGPLFGEEIFAALQVADSGQPVRVIRRVVTTPNELTEKIHLLDAGYDDRLVEIGKVLALQEVKDQLPNLTGLRQVRYAPKTDRHEAQLLFFYDDEVPSMDFPQSFYDSIGLSFAEALAATDPEEDLVVDTNWAVRFLKKAGSNGDKPSAQAQESE</sequence>
<evidence type="ECO:0000313" key="3">
    <source>
        <dbReference type="Proteomes" id="UP001631949"/>
    </source>
</evidence>
<dbReference type="RefSeq" id="WP_408976650.1">
    <property type="nucleotide sequence ID" value="NZ_JBJUVG010000001.1"/>
</dbReference>
<evidence type="ECO:0000259" key="1">
    <source>
        <dbReference type="Pfam" id="PF14353"/>
    </source>
</evidence>
<proteinExistence type="predicted"/>
<dbReference type="Pfam" id="PF14353">
    <property type="entry name" value="CpXC"/>
    <property type="match status" value="1"/>
</dbReference>
<protein>
    <submittedName>
        <fullName evidence="2">CpXC domain-containing protein</fullName>
    </submittedName>
</protein>
<feature type="domain" description="CpXC" evidence="1">
    <location>
        <begin position="9"/>
        <end position="133"/>
    </location>
</feature>
<name>A0ABW9GW17_9FIRM</name>
<reference evidence="2 3" key="1">
    <citation type="journal article" date="2016" name="Int. J. Syst. Evol. Microbiol.">
        <title>Peptococcus simiae sp. nov., isolated from rhesus macaque faeces and emended description of the genus Peptococcus.</title>
        <authorList>
            <person name="Shkoporov A.N."/>
            <person name="Efimov B.A."/>
            <person name="Kondova I."/>
            <person name="Ouwerling B."/>
            <person name="Chaplin A.V."/>
            <person name="Shcherbakova V.A."/>
            <person name="Langermans J.A.M."/>
        </authorList>
    </citation>
    <scope>NUCLEOTIDE SEQUENCE [LARGE SCALE GENOMIC DNA]</scope>
    <source>
        <strain evidence="2 3">M108</strain>
    </source>
</reference>